<name>A0ABS0T0P9_9CAUL</name>
<dbReference type="RefSeq" id="WP_198576598.1">
    <property type="nucleotide sequence ID" value="NZ_JADWOX010000008.1"/>
</dbReference>
<keyword evidence="5" id="KW-1185">Reference proteome</keyword>
<dbReference type="InterPro" id="IPR036380">
    <property type="entry name" value="Isochorismatase-like_sf"/>
</dbReference>
<evidence type="ECO:0000313" key="4">
    <source>
        <dbReference type="EMBL" id="MBI1684690.1"/>
    </source>
</evidence>
<keyword evidence="1 4" id="KW-0378">Hydrolase</keyword>
<comment type="caution">
    <text evidence="4">The sequence shown here is derived from an EMBL/GenBank/DDBJ whole genome shotgun (WGS) entry which is preliminary data.</text>
</comment>
<sequence length="210" mass="21777">MSDFAGWIAPGRTALAVIDIQVDFASPDGLLGQYGVDMGMAGPAVDAAAALVAVAREAGVPVVFVGLFTSPESDSPSWNERMRRRGGDPDSEAALCRAGQPGSAFYGPQPAQGELVVAKTRYSGFVGTDLDARLKAMGVDTLVVCGLTTECCVAATAADAFDLDYHVFVAADACAAYEPDLHEVALKTMALNTAILTDSVEVAKAWKEAA</sequence>
<dbReference type="Pfam" id="PF00857">
    <property type="entry name" value="Isochorismatase"/>
    <property type="match status" value="1"/>
</dbReference>
<dbReference type="Gene3D" id="3.40.50.850">
    <property type="entry name" value="Isochorismatase-like"/>
    <property type="match status" value="1"/>
</dbReference>
<evidence type="ECO:0000256" key="2">
    <source>
        <dbReference type="SAM" id="MobiDB-lite"/>
    </source>
</evidence>
<evidence type="ECO:0000313" key="5">
    <source>
        <dbReference type="Proteomes" id="UP000639859"/>
    </source>
</evidence>
<evidence type="ECO:0000256" key="1">
    <source>
        <dbReference type="ARBA" id="ARBA00022801"/>
    </source>
</evidence>
<gene>
    <name evidence="4" type="ORF">I4Q42_13540</name>
</gene>
<dbReference type="CDD" id="cd00431">
    <property type="entry name" value="cysteine_hydrolases"/>
    <property type="match status" value="1"/>
</dbReference>
<protein>
    <submittedName>
        <fullName evidence="4">Cysteine hydrolase</fullName>
    </submittedName>
</protein>
<dbReference type="InterPro" id="IPR000868">
    <property type="entry name" value="Isochorismatase-like_dom"/>
</dbReference>
<evidence type="ECO:0000259" key="3">
    <source>
        <dbReference type="Pfam" id="PF00857"/>
    </source>
</evidence>
<accession>A0ABS0T0P9</accession>
<proteinExistence type="predicted"/>
<dbReference type="PANTHER" id="PTHR43540">
    <property type="entry name" value="PEROXYUREIDOACRYLATE/UREIDOACRYLATE AMIDOHYDROLASE-RELATED"/>
    <property type="match status" value="1"/>
</dbReference>
<dbReference type="GO" id="GO:0016787">
    <property type="term" value="F:hydrolase activity"/>
    <property type="evidence" value="ECO:0007669"/>
    <property type="project" value="UniProtKB-KW"/>
</dbReference>
<dbReference type="EMBL" id="JADWOX010000008">
    <property type="protein sequence ID" value="MBI1684690.1"/>
    <property type="molecule type" value="Genomic_DNA"/>
</dbReference>
<organism evidence="4 5">
    <name type="scientific">Caulobacter hibisci</name>
    <dbReference type="NCBI Taxonomy" id="2035993"/>
    <lineage>
        <taxon>Bacteria</taxon>
        <taxon>Pseudomonadati</taxon>
        <taxon>Pseudomonadota</taxon>
        <taxon>Alphaproteobacteria</taxon>
        <taxon>Caulobacterales</taxon>
        <taxon>Caulobacteraceae</taxon>
        <taxon>Caulobacter</taxon>
    </lineage>
</organism>
<dbReference type="SUPFAM" id="SSF52499">
    <property type="entry name" value="Isochorismatase-like hydrolases"/>
    <property type="match status" value="1"/>
</dbReference>
<reference evidence="4 5" key="1">
    <citation type="submission" date="2020-11" db="EMBL/GenBank/DDBJ databases">
        <title>genome sequence of strain KACC 18849.</title>
        <authorList>
            <person name="Gao J."/>
            <person name="Zhang X."/>
        </authorList>
    </citation>
    <scope>NUCLEOTIDE SEQUENCE [LARGE SCALE GENOMIC DNA]</scope>
    <source>
        <strain evidence="4 5">KACC 18849</strain>
    </source>
</reference>
<feature type="region of interest" description="Disordered" evidence="2">
    <location>
        <begin position="72"/>
        <end position="92"/>
    </location>
</feature>
<dbReference type="Proteomes" id="UP000639859">
    <property type="component" value="Unassembled WGS sequence"/>
</dbReference>
<dbReference type="InterPro" id="IPR050272">
    <property type="entry name" value="Isochorismatase-like_hydrls"/>
</dbReference>
<feature type="domain" description="Isochorismatase-like" evidence="3">
    <location>
        <begin position="13"/>
        <end position="199"/>
    </location>
</feature>